<evidence type="ECO:0000313" key="2">
    <source>
        <dbReference type="Proteomes" id="UP001180020"/>
    </source>
</evidence>
<organism evidence="1 2">
    <name type="scientific">Acorus calamus</name>
    <name type="common">Sweet flag</name>
    <dbReference type="NCBI Taxonomy" id="4465"/>
    <lineage>
        <taxon>Eukaryota</taxon>
        <taxon>Viridiplantae</taxon>
        <taxon>Streptophyta</taxon>
        <taxon>Embryophyta</taxon>
        <taxon>Tracheophyta</taxon>
        <taxon>Spermatophyta</taxon>
        <taxon>Magnoliopsida</taxon>
        <taxon>Liliopsida</taxon>
        <taxon>Acoraceae</taxon>
        <taxon>Acorus</taxon>
    </lineage>
</organism>
<dbReference type="PANTHER" id="PTHR33710:SF13">
    <property type="entry name" value="ENDONUCLEASE_EXONUCLEASE_PHOSPHATASE FAMILY PROTEIN"/>
    <property type="match status" value="1"/>
</dbReference>
<dbReference type="EMBL" id="JAUJYO010000001">
    <property type="protein sequence ID" value="KAK1326091.1"/>
    <property type="molecule type" value="Genomic_DNA"/>
</dbReference>
<keyword evidence="2" id="KW-1185">Reference proteome</keyword>
<dbReference type="PANTHER" id="PTHR33710">
    <property type="entry name" value="BNAC02G09200D PROTEIN"/>
    <property type="match status" value="1"/>
</dbReference>
<dbReference type="InterPro" id="IPR036691">
    <property type="entry name" value="Endo/exonu/phosph_ase_sf"/>
</dbReference>
<accession>A0AAV9FJ85</accession>
<sequence>MDVKNFLKKISYPLIALVETKVEDHNALKVSRRILPHYKLLNPISRGRIWLLWNNSLMNVELLSFSNQYIHCKIIPTNEDIPSYFLTVIYASNSSSERNSLWGDLEILEGSANLSKWMVGGDFNEVRYAHDKLGGRPPHTRRLSRFNNCIGACHLQDLWGNGSSFSWCNNQDARIACKLDRVLVNLQWMLEHTDSFYHALPPGLSDHSALQVTVYPAFPSGPRPFKYISAWEAHPQFEQVIRQAWDRSFNGSPMFVLVKKLQYLKSVLKAWNRESFGNINDLLFTCRKKMETAQEASLSDPLNVVLIQQEFEAKEEYLHILKRDESLLRQKSRELWLREGDKNSKFFYSSLKARAASNTIRKVKLEDGSFSNDPELIKAHAKEYFSSLLNKESTDPTPVLQPSVRLSIDDCQSLCEPITEQEIKEALFSAKSLGSPGPDGFPARFFQHFWDVVKKDFIQAIGYFFQSGFLLRQMNHSFVSLIPKTKHADCFEQFRPISLCNTVYKTITKILAVRLQSTRGPVPRARLGSSFNGLGRPFVDA</sequence>
<dbReference type="Proteomes" id="UP001180020">
    <property type="component" value="Unassembled WGS sequence"/>
</dbReference>
<dbReference type="Gene3D" id="3.60.10.10">
    <property type="entry name" value="Endonuclease/exonuclease/phosphatase"/>
    <property type="match status" value="1"/>
</dbReference>
<proteinExistence type="predicted"/>
<dbReference type="AlphaFoldDB" id="A0AAV9FJ85"/>
<dbReference type="SUPFAM" id="SSF56219">
    <property type="entry name" value="DNase I-like"/>
    <property type="match status" value="1"/>
</dbReference>
<evidence type="ECO:0008006" key="3">
    <source>
        <dbReference type="Google" id="ProtNLM"/>
    </source>
</evidence>
<evidence type="ECO:0000313" key="1">
    <source>
        <dbReference type="EMBL" id="KAK1326091.1"/>
    </source>
</evidence>
<reference evidence="1" key="1">
    <citation type="journal article" date="2023" name="Nat. Commun.">
        <title>Diploid and tetraploid genomes of Acorus and the evolution of monocots.</title>
        <authorList>
            <person name="Ma L."/>
            <person name="Liu K.W."/>
            <person name="Li Z."/>
            <person name="Hsiao Y.Y."/>
            <person name="Qi Y."/>
            <person name="Fu T."/>
            <person name="Tang G.D."/>
            <person name="Zhang D."/>
            <person name="Sun W.H."/>
            <person name="Liu D.K."/>
            <person name="Li Y."/>
            <person name="Chen G.Z."/>
            <person name="Liu X.D."/>
            <person name="Liao X.Y."/>
            <person name="Jiang Y.T."/>
            <person name="Yu X."/>
            <person name="Hao Y."/>
            <person name="Huang J."/>
            <person name="Zhao X.W."/>
            <person name="Ke S."/>
            <person name="Chen Y.Y."/>
            <person name="Wu W.L."/>
            <person name="Hsu J.L."/>
            <person name="Lin Y.F."/>
            <person name="Huang M.D."/>
            <person name="Li C.Y."/>
            <person name="Huang L."/>
            <person name="Wang Z.W."/>
            <person name="Zhao X."/>
            <person name="Zhong W.Y."/>
            <person name="Peng D.H."/>
            <person name="Ahmad S."/>
            <person name="Lan S."/>
            <person name="Zhang J.S."/>
            <person name="Tsai W.C."/>
            <person name="Van de Peer Y."/>
            <person name="Liu Z.J."/>
        </authorList>
    </citation>
    <scope>NUCLEOTIDE SEQUENCE</scope>
    <source>
        <strain evidence="1">CP</strain>
    </source>
</reference>
<name>A0AAV9FJ85_ACOCL</name>
<protein>
    <recommendedName>
        <fullName evidence="3">Reverse transcriptase</fullName>
    </recommendedName>
</protein>
<comment type="caution">
    <text evidence="1">The sequence shown here is derived from an EMBL/GenBank/DDBJ whole genome shotgun (WGS) entry which is preliminary data.</text>
</comment>
<gene>
    <name evidence="1" type="ORF">QJS10_CPA01g01531</name>
</gene>
<reference evidence="1" key="2">
    <citation type="submission" date="2023-06" db="EMBL/GenBank/DDBJ databases">
        <authorList>
            <person name="Ma L."/>
            <person name="Liu K.-W."/>
            <person name="Li Z."/>
            <person name="Hsiao Y.-Y."/>
            <person name="Qi Y."/>
            <person name="Fu T."/>
            <person name="Tang G."/>
            <person name="Zhang D."/>
            <person name="Sun W.-H."/>
            <person name="Liu D.-K."/>
            <person name="Li Y."/>
            <person name="Chen G.-Z."/>
            <person name="Liu X.-D."/>
            <person name="Liao X.-Y."/>
            <person name="Jiang Y.-T."/>
            <person name="Yu X."/>
            <person name="Hao Y."/>
            <person name="Huang J."/>
            <person name="Zhao X.-W."/>
            <person name="Ke S."/>
            <person name="Chen Y.-Y."/>
            <person name="Wu W.-L."/>
            <person name="Hsu J.-L."/>
            <person name="Lin Y.-F."/>
            <person name="Huang M.-D."/>
            <person name="Li C.-Y."/>
            <person name="Huang L."/>
            <person name="Wang Z.-W."/>
            <person name="Zhao X."/>
            <person name="Zhong W.-Y."/>
            <person name="Peng D.-H."/>
            <person name="Ahmad S."/>
            <person name="Lan S."/>
            <person name="Zhang J.-S."/>
            <person name="Tsai W.-C."/>
            <person name="Van De Peer Y."/>
            <person name="Liu Z.-J."/>
        </authorList>
    </citation>
    <scope>NUCLEOTIDE SEQUENCE</scope>
    <source>
        <strain evidence="1">CP</strain>
        <tissue evidence="1">Leaves</tissue>
    </source>
</reference>